<gene>
    <name evidence="1" type="ORF">M0R45_009445</name>
</gene>
<name>A0AAW1Y4N5_RUBAR</name>
<dbReference type="AlphaFoldDB" id="A0AAW1Y4N5"/>
<sequence length="110" mass="12494">MRRPRARNWKYGGGWEVIQAHGGWRLSMAGIGDEVKPRFGNCCGFSEIAGTEKNFESLRWLQEVVSCDREDGISVLQLCIFREELLDACFPRVQEFAVADDNNKAVQVVE</sequence>
<dbReference type="EMBL" id="JBEDUW010000002">
    <property type="protein sequence ID" value="KAK9943852.1"/>
    <property type="molecule type" value="Genomic_DNA"/>
</dbReference>
<evidence type="ECO:0000313" key="2">
    <source>
        <dbReference type="Proteomes" id="UP001457282"/>
    </source>
</evidence>
<comment type="caution">
    <text evidence="1">The sequence shown here is derived from an EMBL/GenBank/DDBJ whole genome shotgun (WGS) entry which is preliminary data.</text>
</comment>
<evidence type="ECO:0000313" key="1">
    <source>
        <dbReference type="EMBL" id="KAK9943852.1"/>
    </source>
</evidence>
<organism evidence="1 2">
    <name type="scientific">Rubus argutus</name>
    <name type="common">Southern blackberry</name>
    <dbReference type="NCBI Taxonomy" id="59490"/>
    <lineage>
        <taxon>Eukaryota</taxon>
        <taxon>Viridiplantae</taxon>
        <taxon>Streptophyta</taxon>
        <taxon>Embryophyta</taxon>
        <taxon>Tracheophyta</taxon>
        <taxon>Spermatophyta</taxon>
        <taxon>Magnoliopsida</taxon>
        <taxon>eudicotyledons</taxon>
        <taxon>Gunneridae</taxon>
        <taxon>Pentapetalae</taxon>
        <taxon>rosids</taxon>
        <taxon>fabids</taxon>
        <taxon>Rosales</taxon>
        <taxon>Rosaceae</taxon>
        <taxon>Rosoideae</taxon>
        <taxon>Rosoideae incertae sedis</taxon>
        <taxon>Rubus</taxon>
    </lineage>
</organism>
<protein>
    <submittedName>
        <fullName evidence="1">Uncharacterized protein</fullName>
    </submittedName>
</protein>
<proteinExistence type="predicted"/>
<keyword evidence="2" id="KW-1185">Reference proteome</keyword>
<dbReference type="Proteomes" id="UP001457282">
    <property type="component" value="Unassembled WGS sequence"/>
</dbReference>
<accession>A0AAW1Y4N5</accession>
<reference evidence="1 2" key="1">
    <citation type="journal article" date="2023" name="G3 (Bethesda)">
        <title>A chromosome-length genome assembly and annotation of blackberry (Rubus argutus, cv. 'Hillquist').</title>
        <authorList>
            <person name="Bruna T."/>
            <person name="Aryal R."/>
            <person name="Dudchenko O."/>
            <person name="Sargent D.J."/>
            <person name="Mead D."/>
            <person name="Buti M."/>
            <person name="Cavallini A."/>
            <person name="Hytonen T."/>
            <person name="Andres J."/>
            <person name="Pham M."/>
            <person name="Weisz D."/>
            <person name="Mascagni F."/>
            <person name="Usai G."/>
            <person name="Natali L."/>
            <person name="Bassil N."/>
            <person name="Fernandez G.E."/>
            <person name="Lomsadze A."/>
            <person name="Armour M."/>
            <person name="Olukolu B."/>
            <person name="Poorten T."/>
            <person name="Britton C."/>
            <person name="Davik J."/>
            <person name="Ashrafi H."/>
            <person name="Aiden E.L."/>
            <person name="Borodovsky M."/>
            <person name="Worthington M."/>
        </authorList>
    </citation>
    <scope>NUCLEOTIDE SEQUENCE [LARGE SCALE GENOMIC DNA]</scope>
    <source>
        <strain evidence="1">PI 553951</strain>
    </source>
</reference>